<dbReference type="Proteomes" id="UP001529510">
    <property type="component" value="Unassembled WGS sequence"/>
</dbReference>
<evidence type="ECO:0000313" key="2">
    <source>
        <dbReference type="Proteomes" id="UP001529510"/>
    </source>
</evidence>
<reference evidence="1 2" key="1">
    <citation type="submission" date="2024-05" db="EMBL/GenBank/DDBJ databases">
        <title>Genome sequencing and assembly of Indian major carp, Cirrhinus mrigala (Hamilton, 1822).</title>
        <authorList>
            <person name="Mohindra V."/>
            <person name="Chowdhury L.M."/>
            <person name="Lal K."/>
            <person name="Jena J.K."/>
        </authorList>
    </citation>
    <scope>NUCLEOTIDE SEQUENCE [LARGE SCALE GENOMIC DNA]</scope>
    <source>
        <strain evidence="1">CM1030</strain>
        <tissue evidence="1">Blood</tissue>
    </source>
</reference>
<dbReference type="PANTHER" id="PTHR21063:SF4">
    <property type="entry name" value="CD48 ANTIGEN-RELATED"/>
    <property type="match status" value="1"/>
</dbReference>
<dbReference type="InterPro" id="IPR036179">
    <property type="entry name" value="Ig-like_dom_sf"/>
</dbReference>
<proteinExistence type="predicted"/>
<dbReference type="InterPro" id="IPR013783">
    <property type="entry name" value="Ig-like_fold"/>
</dbReference>
<feature type="non-terminal residue" evidence="1">
    <location>
        <position position="98"/>
    </location>
</feature>
<sequence length="98" mass="10936">IVGDSVRLPSGLAKIQTDDEIKWLLKDKRQVRLIAEIKGGISNICDGPDGIFKDSLELETQTGDLIIKNSKFIHAGCYKVKIRSSEGDTNKTYFVIIR</sequence>
<dbReference type="Gene3D" id="2.60.40.10">
    <property type="entry name" value="Immunoglobulins"/>
    <property type="match status" value="1"/>
</dbReference>
<feature type="non-terminal residue" evidence="1">
    <location>
        <position position="1"/>
    </location>
</feature>
<dbReference type="EMBL" id="JAMKFB020000022">
    <property type="protein sequence ID" value="KAL0161109.1"/>
    <property type="molecule type" value="Genomic_DNA"/>
</dbReference>
<accession>A0ABD0NHE7</accession>
<protein>
    <submittedName>
        <fullName evidence="1">Uncharacterized protein</fullName>
    </submittedName>
</protein>
<dbReference type="SUPFAM" id="SSF48726">
    <property type="entry name" value="Immunoglobulin"/>
    <property type="match status" value="1"/>
</dbReference>
<comment type="caution">
    <text evidence="1">The sequence shown here is derived from an EMBL/GenBank/DDBJ whole genome shotgun (WGS) entry which is preliminary data.</text>
</comment>
<organism evidence="1 2">
    <name type="scientific">Cirrhinus mrigala</name>
    <name type="common">Mrigala</name>
    <dbReference type="NCBI Taxonomy" id="683832"/>
    <lineage>
        <taxon>Eukaryota</taxon>
        <taxon>Metazoa</taxon>
        <taxon>Chordata</taxon>
        <taxon>Craniata</taxon>
        <taxon>Vertebrata</taxon>
        <taxon>Euteleostomi</taxon>
        <taxon>Actinopterygii</taxon>
        <taxon>Neopterygii</taxon>
        <taxon>Teleostei</taxon>
        <taxon>Ostariophysi</taxon>
        <taxon>Cypriniformes</taxon>
        <taxon>Cyprinidae</taxon>
        <taxon>Labeoninae</taxon>
        <taxon>Labeonini</taxon>
        <taxon>Cirrhinus</taxon>
    </lineage>
</organism>
<keyword evidence="2" id="KW-1185">Reference proteome</keyword>
<gene>
    <name evidence="1" type="ORF">M9458_044834</name>
</gene>
<evidence type="ECO:0000313" key="1">
    <source>
        <dbReference type="EMBL" id="KAL0161109.1"/>
    </source>
</evidence>
<name>A0ABD0NHE7_CIRMR</name>
<dbReference type="PANTHER" id="PTHR21063">
    <property type="entry name" value="LFA-3"/>
    <property type="match status" value="1"/>
</dbReference>
<dbReference type="AlphaFoldDB" id="A0ABD0NHE7"/>